<proteinExistence type="predicted"/>
<dbReference type="InterPro" id="IPR051049">
    <property type="entry name" value="Dienelactone_hydrolase-like"/>
</dbReference>
<name>A0A3M8DH59_9BACL</name>
<evidence type="ECO:0000313" key="3">
    <source>
        <dbReference type="Proteomes" id="UP000271031"/>
    </source>
</evidence>
<gene>
    <name evidence="2" type="ORF">EDM56_16930</name>
</gene>
<dbReference type="Gene3D" id="3.40.50.1820">
    <property type="entry name" value="alpha/beta hydrolase"/>
    <property type="match status" value="1"/>
</dbReference>
<dbReference type="OrthoDB" id="115291at2"/>
<reference evidence="2 3" key="1">
    <citation type="submission" date="2018-10" db="EMBL/GenBank/DDBJ databases">
        <title>Phylogenomics of Brevibacillus.</title>
        <authorList>
            <person name="Dunlap C."/>
        </authorList>
    </citation>
    <scope>NUCLEOTIDE SEQUENCE [LARGE SCALE GENOMIC DNA]</scope>
    <source>
        <strain evidence="2 3">JCM 15716</strain>
    </source>
</reference>
<keyword evidence="3" id="KW-1185">Reference proteome</keyword>
<keyword evidence="2" id="KW-0378">Hydrolase</keyword>
<dbReference type="InterPro" id="IPR029058">
    <property type="entry name" value="AB_hydrolase_fold"/>
</dbReference>
<accession>A0A3M8DH59</accession>
<dbReference type="PANTHER" id="PTHR46623">
    <property type="entry name" value="CARBOXYMETHYLENEBUTENOLIDASE-RELATED"/>
    <property type="match status" value="1"/>
</dbReference>
<dbReference type="EMBL" id="RHHQ01000012">
    <property type="protein sequence ID" value="RNB87346.1"/>
    <property type="molecule type" value="Genomic_DNA"/>
</dbReference>
<dbReference type="Pfam" id="PF01738">
    <property type="entry name" value="DLH"/>
    <property type="match status" value="1"/>
</dbReference>
<dbReference type="AlphaFoldDB" id="A0A3M8DH59"/>
<feature type="domain" description="Dienelactone hydrolase" evidence="1">
    <location>
        <begin position="7"/>
        <end position="199"/>
    </location>
</feature>
<dbReference type="SUPFAM" id="SSF53474">
    <property type="entry name" value="alpha/beta-Hydrolases"/>
    <property type="match status" value="1"/>
</dbReference>
<organism evidence="2 3">
    <name type="scientific">Brevibacillus fluminis</name>
    <dbReference type="NCBI Taxonomy" id="511487"/>
    <lineage>
        <taxon>Bacteria</taxon>
        <taxon>Bacillati</taxon>
        <taxon>Bacillota</taxon>
        <taxon>Bacilli</taxon>
        <taxon>Bacillales</taxon>
        <taxon>Paenibacillaceae</taxon>
        <taxon>Brevibacillus</taxon>
    </lineage>
</organism>
<sequence length="209" mass="23705">MLKIINQRANAIVVLHEIYGINAHMEEVCEQFAQTGFDVFCPNLLGREQPFGYDEEQAAYHNFVETVGFDHGYEQVTELIRSLRDRYEHVIVTGYSIGATIAWRCSEQAGLCDGVVGYYGSRIRQYPDLQPACPVLLFLPSEEKAFDVRELLAVLQQKEIVKTWQLEGLHGCCDPHSAHFVPNAYEFAWEKTAAFIKTIASGQKTNELL</sequence>
<dbReference type="RefSeq" id="WP_122919044.1">
    <property type="nucleotide sequence ID" value="NZ_RHHQ01000012.1"/>
</dbReference>
<comment type="caution">
    <text evidence="2">The sequence shown here is derived from an EMBL/GenBank/DDBJ whole genome shotgun (WGS) entry which is preliminary data.</text>
</comment>
<protein>
    <submittedName>
        <fullName evidence="2">Dienelactone hydrolase family protein</fullName>
    </submittedName>
</protein>
<dbReference type="Proteomes" id="UP000271031">
    <property type="component" value="Unassembled WGS sequence"/>
</dbReference>
<dbReference type="GO" id="GO:0016787">
    <property type="term" value="F:hydrolase activity"/>
    <property type="evidence" value="ECO:0007669"/>
    <property type="project" value="UniProtKB-KW"/>
</dbReference>
<evidence type="ECO:0000259" key="1">
    <source>
        <dbReference type="Pfam" id="PF01738"/>
    </source>
</evidence>
<dbReference type="PANTHER" id="PTHR46623:SF6">
    <property type="entry name" value="ALPHA_BETA-HYDROLASES SUPERFAMILY PROTEIN"/>
    <property type="match status" value="1"/>
</dbReference>
<evidence type="ECO:0000313" key="2">
    <source>
        <dbReference type="EMBL" id="RNB87346.1"/>
    </source>
</evidence>
<dbReference type="InterPro" id="IPR002925">
    <property type="entry name" value="Dienelactn_hydro"/>
</dbReference>